<reference evidence="3 4" key="1">
    <citation type="submission" date="2020-04" db="EMBL/GenBank/DDBJ databases">
        <title>Knoellia sp. isolate from air conditioner.</title>
        <authorList>
            <person name="Chea S."/>
            <person name="Kim D.-U."/>
        </authorList>
    </citation>
    <scope>NUCLEOTIDE SEQUENCE [LARGE SCALE GENOMIC DNA]</scope>
    <source>
        <strain evidence="3 4">DB2414S</strain>
    </source>
</reference>
<proteinExistence type="inferred from homology"/>
<protein>
    <submittedName>
        <fullName evidence="3">Tyrosine-protein phosphatase</fullName>
    </submittedName>
</protein>
<dbReference type="Pfam" id="PF13350">
    <property type="entry name" value="Y_phosphatase3"/>
    <property type="match status" value="1"/>
</dbReference>
<accession>A0A849HIG3</accession>
<dbReference type="Proteomes" id="UP000588586">
    <property type="component" value="Unassembled WGS sequence"/>
</dbReference>
<dbReference type="InterPro" id="IPR016130">
    <property type="entry name" value="Tyr_Pase_AS"/>
</dbReference>
<dbReference type="SUPFAM" id="SSF52799">
    <property type="entry name" value="(Phosphotyrosine protein) phosphatases II"/>
    <property type="match status" value="1"/>
</dbReference>
<evidence type="ECO:0000256" key="1">
    <source>
        <dbReference type="ARBA" id="ARBA00009580"/>
    </source>
</evidence>
<dbReference type="GO" id="GO:0004721">
    <property type="term" value="F:phosphoprotein phosphatase activity"/>
    <property type="evidence" value="ECO:0007669"/>
    <property type="project" value="InterPro"/>
</dbReference>
<gene>
    <name evidence="3" type="ORF">HJG52_00495</name>
</gene>
<evidence type="ECO:0000313" key="4">
    <source>
        <dbReference type="Proteomes" id="UP000588586"/>
    </source>
</evidence>
<dbReference type="InterPro" id="IPR026893">
    <property type="entry name" value="Tyr/Ser_Pase_IphP-type"/>
</dbReference>
<dbReference type="PROSITE" id="PS00383">
    <property type="entry name" value="TYR_PHOSPHATASE_1"/>
    <property type="match status" value="1"/>
</dbReference>
<comment type="caution">
    <text evidence="3">The sequence shown here is derived from an EMBL/GenBank/DDBJ whole genome shotgun (WGS) entry which is preliminary data.</text>
</comment>
<evidence type="ECO:0000313" key="3">
    <source>
        <dbReference type="EMBL" id="NNM44487.1"/>
    </source>
</evidence>
<evidence type="ECO:0000259" key="2">
    <source>
        <dbReference type="PROSITE" id="PS50056"/>
    </source>
</evidence>
<name>A0A849HIG3_9MICO</name>
<dbReference type="Gene3D" id="3.90.190.10">
    <property type="entry name" value="Protein tyrosine phosphatase superfamily"/>
    <property type="match status" value="1"/>
</dbReference>
<dbReference type="EMBL" id="JABEPQ010000001">
    <property type="protein sequence ID" value="NNM44487.1"/>
    <property type="molecule type" value="Genomic_DNA"/>
</dbReference>
<organism evidence="3 4">
    <name type="scientific">Knoellia koreensis</name>
    <dbReference type="NCBI Taxonomy" id="2730921"/>
    <lineage>
        <taxon>Bacteria</taxon>
        <taxon>Bacillati</taxon>
        <taxon>Actinomycetota</taxon>
        <taxon>Actinomycetes</taxon>
        <taxon>Micrococcales</taxon>
        <taxon>Intrasporangiaceae</taxon>
        <taxon>Knoellia</taxon>
    </lineage>
</organism>
<dbReference type="AlphaFoldDB" id="A0A849HIG3"/>
<comment type="similarity">
    <text evidence="1">Belongs to the protein-tyrosine phosphatase family.</text>
</comment>
<dbReference type="PANTHER" id="PTHR31126">
    <property type="entry name" value="TYROSINE-PROTEIN PHOSPHATASE"/>
    <property type="match status" value="1"/>
</dbReference>
<dbReference type="InterPro" id="IPR000387">
    <property type="entry name" value="Tyr_Pase_dom"/>
</dbReference>
<sequence length="251" mass="27283">MRDVGGLPTTDGGTVATGRLLRSDNLQDLSDADIERLVEQVGVTDIVDLRSNVEVQIEGPGPLQARDLATHHRHSMFRDDEVEVDAADALVLPWSKSAKGKRPAPVRRDDDFWASHYLGYLADRPDSVLGALGVIADARGATIVHCAAGKDRTGTVVGMALSVAGVSDDDVVADYVRTGERIEAVVARLMERPAYADVLRDQPMSHHVPRPETMARILTVLREQHGGATGWLVENGWSDADVARLRDRLRA</sequence>
<feature type="domain" description="Tyrosine specific protein phosphatases" evidence="2">
    <location>
        <begin position="126"/>
        <end position="172"/>
    </location>
</feature>
<keyword evidence="4" id="KW-1185">Reference proteome</keyword>
<dbReference type="InterPro" id="IPR029021">
    <property type="entry name" value="Prot-tyrosine_phosphatase-like"/>
</dbReference>
<dbReference type="PROSITE" id="PS50056">
    <property type="entry name" value="TYR_PHOSPHATASE_2"/>
    <property type="match status" value="1"/>
</dbReference>
<dbReference type="PANTHER" id="PTHR31126:SF1">
    <property type="entry name" value="TYROSINE SPECIFIC PROTEIN PHOSPHATASES DOMAIN-CONTAINING PROTEIN"/>
    <property type="match status" value="1"/>
</dbReference>